<dbReference type="InterPro" id="IPR002347">
    <property type="entry name" value="SDR_fam"/>
</dbReference>
<evidence type="ECO:0000256" key="2">
    <source>
        <dbReference type="ARBA" id="ARBA00023002"/>
    </source>
</evidence>
<keyword evidence="2" id="KW-0560">Oxidoreductase</keyword>
<dbReference type="PRINTS" id="PR00081">
    <property type="entry name" value="GDHRDH"/>
</dbReference>
<dbReference type="Proteomes" id="UP000635384">
    <property type="component" value="Unassembled WGS sequence"/>
</dbReference>
<proteinExistence type="inferred from homology"/>
<dbReference type="PANTHER" id="PTHR43943">
    <property type="entry name" value="DEHYDROGENASE/REDUCTASE (SDR FAMILY) MEMBER 4"/>
    <property type="match status" value="1"/>
</dbReference>
<keyword evidence="4" id="KW-1185">Reference proteome</keyword>
<comment type="caution">
    <text evidence="3">The sequence shown here is derived from an EMBL/GenBank/DDBJ whole genome shotgun (WGS) entry which is preliminary data.</text>
</comment>
<sequence length="274" mass="29127">MDLGLAGKKVIISAATRGIGLVTARSFLEEGAEVAICGRRPGGDRPFEAGFQGEGHPLAQSGVAEAVEHLSGFGTVHGEVVDCADGDAVRAWVEQAADVMGGVDIVVSNASALGGRPNTRESWDLSYEVDLLSSVAMFEAAYPWFKKAGGGAFVQTGSVAAVEDHPFGENLSYAAMKAALINIVHQLAHRHMGEGIRCNTVCPGPTRIDDGSWGFLEDYMPDYYAENLARHPAGRFGRPEEIANAILFLASEKASWIMGQNLIVDGGYSTHVKY</sequence>
<dbReference type="Gene3D" id="3.40.50.720">
    <property type="entry name" value="NAD(P)-binding Rossmann-like Domain"/>
    <property type="match status" value="1"/>
</dbReference>
<dbReference type="SUPFAM" id="SSF51735">
    <property type="entry name" value="NAD(P)-binding Rossmann-fold domains"/>
    <property type="match status" value="1"/>
</dbReference>
<dbReference type="RefSeq" id="WP_190787020.1">
    <property type="nucleotide sequence ID" value="NZ_JACXLC010000001.1"/>
</dbReference>
<comment type="similarity">
    <text evidence="1">Belongs to the short-chain dehydrogenases/reductases (SDR) family.</text>
</comment>
<dbReference type="EMBL" id="JACXLC010000001">
    <property type="protein sequence ID" value="MBD2841478.1"/>
    <property type="molecule type" value="Genomic_DNA"/>
</dbReference>
<dbReference type="InterPro" id="IPR036291">
    <property type="entry name" value="NAD(P)-bd_dom_sf"/>
</dbReference>
<evidence type="ECO:0000256" key="1">
    <source>
        <dbReference type="ARBA" id="ARBA00006484"/>
    </source>
</evidence>
<gene>
    <name evidence="3" type="ORF">IB285_04300</name>
</gene>
<dbReference type="Pfam" id="PF13561">
    <property type="entry name" value="adh_short_C2"/>
    <property type="match status" value="1"/>
</dbReference>
<dbReference type="PANTHER" id="PTHR43943:SF17">
    <property type="entry name" value="3-PHENYLPROPIONATE-DIHYDRODIOL_CINNAMIC ACID-DIHYDRODIOL DEHYDROGENASE"/>
    <property type="match status" value="1"/>
</dbReference>
<evidence type="ECO:0000313" key="3">
    <source>
        <dbReference type="EMBL" id="MBD2841478.1"/>
    </source>
</evidence>
<name>A0ABR8KLW7_9SPHN</name>
<evidence type="ECO:0000313" key="4">
    <source>
        <dbReference type="Proteomes" id="UP000635384"/>
    </source>
</evidence>
<reference evidence="3 4" key="1">
    <citation type="submission" date="2020-09" db="EMBL/GenBank/DDBJ databases">
        <authorList>
            <person name="Yoon J.-W."/>
        </authorList>
    </citation>
    <scope>NUCLEOTIDE SEQUENCE [LARGE SCALE GENOMIC DNA]</scope>
    <source>
        <strain evidence="3 4">KMU-140</strain>
    </source>
</reference>
<dbReference type="CDD" id="cd05233">
    <property type="entry name" value="SDR_c"/>
    <property type="match status" value="1"/>
</dbReference>
<protein>
    <submittedName>
        <fullName evidence="3">SDR family oxidoreductase</fullName>
    </submittedName>
</protein>
<accession>A0ABR8KLW7</accession>
<organism evidence="3 4">
    <name type="scientific">Erythrobacter rubeus</name>
    <dbReference type="NCBI Taxonomy" id="2760803"/>
    <lineage>
        <taxon>Bacteria</taxon>
        <taxon>Pseudomonadati</taxon>
        <taxon>Pseudomonadota</taxon>
        <taxon>Alphaproteobacteria</taxon>
        <taxon>Sphingomonadales</taxon>
        <taxon>Erythrobacteraceae</taxon>
        <taxon>Erythrobacter/Porphyrobacter group</taxon>
        <taxon>Erythrobacter</taxon>
    </lineage>
</organism>